<organism evidence="2 3">
    <name type="scientific">Calothrix parietina FACHB-288</name>
    <dbReference type="NCBI Taxonomy" id="2692896"/>
    <lineage>
        <taxon>Bacteria</taxon>
        <taxon>Bacillati</taxon>
        <taxon>Cyanobacteriota</taxon>
        <taxon>Cyanophyceae</taxon>
        <taxon>Nostocales</taxon>
        <taxon>Calotrichaceae</taxon>
        <taxon>Calothrix</taxon>
    </lineage>
</organism>
<evidence type="ECO:0000313" key="3">
    <source>
        <dbReference type="Proteomes" id="UP000658514"/>
    </source>
</evidence>
<feature type="domain" description="Min27-like integrase DNA-binding" evidence="1">
    <location>
        <begin position="7"/>
        <end position="69"/>
    </location>
</feature>
<proteinExistence type="predicted"/>
<evidence type="ECO:0000259" key="1">
    <source>
        <dbReference type="Pfam" id="PF12167"/>
    </source>
</evidence>
<name>A0ABR8AE97_9CYAN</name>
<dbReference type="EMBL" id="JACJQH010000036">
    <property type="protein sequence ID" value="MBD2198084.1"/>
    <property type="molecule type" value="Genomic_DNA"/>
</dbReference>
<reference evidence="2 3" key="1">
    <citation type="journal article" date="2020" name="ISME J.">
        <title>Comparative genomics reveals insights into cyanobacterial evolution and habitat adaptation.</title>
        <authorList>
            <person name="Chen M.Y."/>
            <person name="Teng W.K."/>
            <person name="Zhao L."/>
            <person name="Hu C.X."/>
            <person name="Zhou Y.K."/>
            <person name="Han B.P."/>
            <person name="Song L.R."/>
            <person name="Shu W.S."/>
        </authorList>
    </citation>
    <scope>NUCLEOTIDE SEQUENCE [LARGE SCALE GENOMIC DNA]</scope>
    <source>
        <strain evidence="2 3">FACHB-288</strain>
    </source>
</reference>
<evidence type="ECO:0000313" key="2">
    <source>
        <dbReference type="EMBL" id="MBD2198084.1"/>
    </source>
</evidence>
<sequence>MKGIKGQVSVVASHGRLQLRFRYAGKRYTLSIGLPDTIVNRKAAEAKARQIELDILSGNFDPTLAKYKPPANTKTEEERRR</sequence>
<gene>
    <name evidence="2" type="ORF">H6G24_21675</name>
</gene>
<protein>
    <submittedName>
        <fullName evidence="2">DUF3596 domain-containing protein</fullName>
    </submittedName>
</protein>
<comment type="caution">
    <text evidence="2">The sequence shown here is derived from an EMBL/GenBank/DDBJ whole genome shotgun (WGS) entry which is preliminary data.</text>
</comment>
<dbReference type="Proteomes" id="UP000658514">
    <property type="component" value="Unassembled WGS sequence"/>
</dbReference>
<dbReference type="InterPro" id="IPR022000">
    <property type="entry name" value="Min27-like_integrase_DNA_bind"/>
</dbReference>
<keyword evidence="3" id="KW-1185">Reference proteome</keyword>
<dbReference type="RefSeq" id="WP_190545548.1">
    <property type="nucleotide sequence ID" value="NZ_CAWPNO010000069.1"/>
</dbReference>
<accession>A0ABR8AE97</accession>
<dbReference type="Pfam" id="PF12167">
    <property type="entry name" value="Arm-DNA-bind_2"/>
    <property type="match status" value="1"/>
</dbReference>